<proteinExistence type="inferred from homology"/>
<dbReference type="GO" id="GO:0006011">
    <property type="term" value="P:UDP-alpha-D-glucose metabolic process"/>
    <property type="evidence" value="ECO:0007669"/>
    <property type="project" value="InterPro"/>
</dbReference>
<evidence type="ECO:0000256" key="11">
    <source>
        <dbReference type="SAM" id="MobiDB-lite"/>
    </source>
</evidence>
<dbReference type="InterPro" id="IPR011990">
    <property type="entry name" value="TPR-like_helical_dom_sf"/>
</dbReference>
<evidence type="ECO:0000256" key="9">
    <source>
        <dbReference type="ARBA" id="ARBA00023237"/>
    </source>
</evidence>
<feature type="domain" description="Cellulose synthase operon C C-terminal" evidence="12">
    <location>
        <begin position="947"/>
        <end position="1282"/>
    </location>
</feature>
<dbReference type="InterPro" id="IPR008410">
    <property type="entry name" value="BCSC_C"/>
</dbReference>
<evidence type="ECO:0000313" key="13">
    <source>
        <dbReference type="EMBL" id="MBB2189006.1"/>
    </source>
</evidence>
<comment type="caution">
    <text evidence="13">The sequence shown here is derived from an EMBL/GenBank/DDBJ whole genome shotgun (WGS) entry which is preliminary data.</text>
</comment>
<dbReference type="PANTHER" id="PTHR12558">
    <property type="entry name" value="CELL DIVISION CYCLE 16,23,27"/>
    <property type="match status" value="1"/>
</dbReference>
<gene>
    <name evidence="13" type="ORF">HLH34_03375</name>
</gene>
<keyword evidence="7" id="KW-0135">Cellulose biosynthesis</keyword>
<protein>
    <submittedName>
        <fullName evidence="13">Tetratricopeptide repeat protein</fullName>
    </submittedName>
</protein>
<evidence type="ECO:0000256" key="6">
    <source>
        <dbReference type="ARBA" id="ARBA00022803"/>
    </source>
</evidence>
<feature type="repeat" description="TPR" evidence="10">
    <location>
        <begin position="320"/>
        <end position="353"/>
    </location>
</feature>
<dbReference type="PRINTS" id="PR01441">
    <property type="entry name" value="CELLSNTHASEC"/>
</dbReference>
<dbReference type="RefSeq" id="WP_183118193.1">
    <property type="nucleotide sequence ID" value="NZ_JABEQF010000002.1"/>
</dbReference>
<dbReference type="PANTHER" id="PTHR12558:SF33">
    <property type="entry name" value="BLL7664 PROTEIN"/>
    <property type="match status" value="1"/>
</dbReference>
<dbReference type="InterPro" id="IPR003921">
    <property type="entry name" value="Cell_synth_C"/>
</dbReference>
<evidence type="ECO:0000256" key="7">
    <source>
        <dbReference type="ARBA" id="ARBA00022916"/>
    </source>
</evidence>
<evidence type="ECO:0000256" key="2">
    <source>
        <dbReference type="ARBA" id="ARBA00005186"/>
    </source>
</evidence>
<sequence length="1284" mass="138964">MGASAGGGSRAQACGATILGGLLRGGMVLGGLALGTPALAQDAPVPAGGGPADGAAVGSPHIGSSSDAARRTHAESVLNLVLEEGHYWIDARQPDRALGSIQRALAIQPDNGDALAMLGSVQVDKGDLTGARTTLDRLVKAGGSAEQVGRLRATLQFGPVDPKGLEEARRLAGSGNMLAAMFRYRALFRNGDPPPGLALEYYRVLGGTILGYNEARTKLTALVASSPHDLDARLVLAQILTYRDVTRAAGLAQLRQLALGDAPPVIRGLAVQAWRDSLAWLPIIGASIPLYMEWLALHPDDAMVVSRLEKARATKATIDEGNDRTEGYVLLTHGRLDAASAAFQRALAVNPRDADVLGGLGLVAQQRRQPAVARGYFRRALAADAARASHWRAAIKSLDAVGGNDPEIVRITHLMAEGRYDAARAALARLAHRPQTRLSVLMIEGGLDRRQGRPAEAERIYREVLRRRPHDADAMFNLADLLFQRGQEDEARVLMARLATERPALLPRLEAANDLDRAAHARSDAERIGFLRQARDRVPGDPWLSLNLAQALYRDGRTQEARDMMDGLTGDIHAPAANLQAGIIFAMFGHDIDRAEQLIARLPPAAGNADMARIMRQIALYRQIRALPPNDIRSILVLADQPDPTGDRAAVLVNALLDRHEVGSARWVVTHEAAITPSPQPNQRLVYAGLSLRLQSVGDTQRFLDEYDRLARAQATPPTADEAQAREDVAVGLAVLKTDRLIGHKQPDQAYGVIAPVVAAHPDAARAWLALGRVYRAQGKSDLALRTDQDALRRRPDSVEAMAAVALDALALNDRPLARAMAQQLTARAPDNPVTWQVRAENNRVEGRDTQRLADLEQARHLQCRAPADTDCSAEAIRQPDYRWPDIDTEYDPQRGAPLPASSHYLPQDDQTASVNRQIVYVRDSLSPQIDANAYVRSRLGTGGLGQLTELAFPMTGTFPFSAWLHRVSFSVTPVALFTGDPLRNADTARQFGTVLVNGAPASAYHHEDVQGVGLDLRYVNNWFSADVGSTPLGFPIANVLGGVEFAPHLTPNLTLRLTGGRRMVTDSELSYAGMRDPGTGRIWGGVTRLNGHGELEWATPVWSLYAGGGFAYLSGTHVADNTEVEAGLGGSATVWQMDQRQRLRVGVNLTYFGYKRNSYDFTWGQGGYFSPQSYYAIMPTAEYSGHIDRWTWFLRGEAGYQNYHDASAPYYPLNDGLQQASTTTPPNSFGKQGASGVAGTGRARVAYQVNPELRLGLEGGYTRAGSWSEASGMLLLHYVFDGQ</sequence>
<feature type="region of interest" description="Disordered" evidence="11">
    <location>
        <begin position="45"/>
        <end position="70"/>
    </location>
</feature>
<evidence type="ECO:0000256" key="8">
    <source>
        <dbReference type="ARBA" id="ARBA00023136"/>
    </source>
</evidence>
<dbReference type="Pfam" id="PF14559">
    <property type="entry name" value="TPR_19"/>
    <property type="match status" value="2"/>
</dbReference>
<comment type="subcellular location">
    <subcellularLocation>
        <location evidence="1">Cell outer membrane</location>
        <topology evidence="1">Peripheral membrane protein</topology>
    </subcellularLocation>
</comment>
<dbReference type="SMART" id="SM00028">
    <property type="entry name" value="TPR"/>
    <property type="match status" value="6"/>
</dbReference>
<organism evidence="13 14">
    <name type="scientific">Gluconacetobacter azotocaptans</name>
    <dbReference type="NCBI Taxonomy" id="142834"/>
    <lineage>
        <taxon>Bacteria</taxon>
        <taxon>Pseudomonadati</taxon>
        <taxon>Pseudomonadota</taxon>
        <taxon>Alphaproteobacteria</taxon>
        <taxon>Acetobacterales</taxon>
        <taxon>Acetobacteraceae</taxon>
        <taxon>Gluconacetobacter</taxon>
    </lineage>
</organism>
<evidence type="ECO:0000256" key="3">
    <source>
        <dbReference type="ARBA" id="ARBA00005886"/>
    </source>
</evidence>
<dbReference type="GO" id="GO:0030244">
    <property type="term" value="P:cellulose biosynthetic process"/>
    <property type="evidence" value="ECO:0007669"/>
    <property type="project" value="UniProtKB-KW"/>
</dbReference>
<keyword evidence="14" id="KW-1185">Reference proteome</keyword>
<dbReference type="Pfam" id="PF05420">
    <property type="entry name" value="BCSC_C"/>
    <property type="match status" value="1"/>
</dbReference>
<dbReference type="EMBL" id="JABEQF010000002">
    <property type="protein sequence ID" value="MBB2189006.1"/>
    <property type="molecule type" value="Genomic_DNA"/>
</dbReference>
<keyword evidence="8" id="KW-0472">Membrane</keyword>
<dbReference type="InterPro" id="IPR019734">
    <property type="entry name" value="TPR_rpt"/>
</dbReference>
<evidence type="ECO:0000259" key="12">
    <source>
        <dbReference type="Pfam" id="PF05420"/>
    </source>
</evidence>
<keyword evidence="5" id="KW-0677">Repeat</keyword>
<evidence type="ECO:0000256" key="4">
    <source>
        <dbReference type="ARBA" id="ARBA00022729"/>
    </source>
</evidence>
<evidence type="ECO:0000256" key="1">
    <source>
        <dbReference type="ARBA" id="ARBA00004339"/>
    </source>
</evidence>
<keyword evidence="9" id="KW-0998">Cell outer membrane</keyword>
<reference evidence="13 14" key="1">
    <citation type="submission" date="2020-04" db="EMBL/GenBank/DDBJ databases">
        <title>Description of novel Gluconacetobacter.</title>
        <authorList>
            <person name="Sombolestani A."/>
        </authorList>
    </citation>
    <scope>NUCLEOTIDE SEQUENCE [LARGE SCALE GENOMIC DNA]</scope>
    <source>
        <strain evidence="13 14">LMG 21311</strain>
    </source>
</reference>
<dbReference type="GO" id="GO:0009279">
    <property type="term" value="C:cell outer membrane"/>
    <property type="evidence" value="ECO:0007669"/>
    <property type="project" value="UniProtKB-SubCell"/>
</dbReference>
<dbReference type="SUPFAM" id="SSF48452">
    <property type="entry name" value="TPR-like"/>
    <property type="match status" value="3"/>
</dbReference>
<keyword evidence="6 10" id="KW-0802">TPR repeat</keyword>
<dbReference type="Proteomes" id="UP000555756">
    <property type="component" value="Unassembled WGS sequence"/>
</dbReference>
<feature type="repeat" description="TPR" evidence="10">
    <location>
        <begin position="765"/>
        <end position="798"/>
    </location>
</feature>
<dbReference type="Gene3D" id="1.25.40.10">
    <property type="entry name" value="Tetratricopeptide repeat domain"/>
    <property type="match status" value="3"/>
</dbReference>
<dbReference type="PROSITE" id="PS50005">
    <property type="entry name" value="TPR"/>
    <property type="match status" value="2"/>
</dbReference>
<dbReference type="Pfam" id="PF13432">
    <property type="entry name" value="TPR_16"/>
    <property type="match status" value="2"/>
</dbReference>
<name>A0A7W4JQF1_9PROT</name>
<accession>A0A7W4JQF1</accession>
<comment type="similarity">
    <text evidence="3">Belongs to the AcsC/BcsC family.</text>
</comment>
<evidence type="ECO:0000256" key="5">
    <source>
        <dbReference type="ARBA" id="ARBA00022737"/>
    </source>
</evidence>
<comment type="pathway">
    <text evidence="2">Glycan metabolism; bacterial cellulose biosynthesis.</text>
</comment>
<keyword evidence="4" id="KW-0732">Signal</keyword>
<dbReference type="UniPathway" id="UPA00694"/>
<evidence type="ECO:0000256" key="10">
    <source>
        <dbReference type="PROSITE-ProRule" id="PRU00339"/>
    </source>
</evidence>
<evidence type="ECO:0000313" key="14">
    <source>
        <dbReference type="Proteomes" id="UP000555756"/>
    </source>
</evidence>